<keyword evidence="5" id="KW-0539">Nucleus</keyword>
<accession>A0A9P9IIW7</accession>
<keyword evidence="2" id="KW-0479">Metal-binding</keyword>
<evidence type="ECO:0008006" key="8">
    <source>
        <dbReference type="Google" id="ProtNLM"/>
    </source>
</evidence>
<evidence type="ECO:0000256" key="1">
    <source>
        <dbReference type="ARBA" id="ARBA00004123"/>
    </source>
</evidence>
<sequence length="563" mass="63323">MKAPITIRYTLDTSASCRHSKRWKSSKKGKLLSALEQRIASLESEVSPPISVSSQDNEPTPTVGPRIINVALSPLIIEIVLQTYFLFVHPWIPIVNESRIRQELTDENLHPRLAPLILSMALVTRNSLDHESAMMLDELIQHQEIFCRDMINNAFDTPSVHSATCLVILSFHQIGNGHLSQVLPLLEPLSSMTNQPPAWKLQGEYNMNFQDESESKEYQCIIAAIGRLRLLHGLFTTPFANFLHDSPQALLDRYSTTHESQVITETDGSGTDAFLLDPDFVPDINYLEPNLIDNFLLQSINTPPSQWVDLSSLKRNSPGLCDGLASAGGHRDYTASLESLSRVIAYLYKQDTQNQLKDEFDDIAFDLAQKDFLLHQEWKLYLTEKPYEANPHWIMAFVTLSCASILLHQQRIIPPENLDISSHLESKVPGDSTYGSHLLRKESCERCATLPVKMAVTVQDYLKSLPPDAPIAGIVGFCLYIAARVLLVQWGFGLMYELAPEFWSIVWTLEDMARRWSGNASHPSANDSLAGKCAEKLKELHVRVLQDPSFTSTISQNLESLLF</sequence>
<dbReference type="Proteomes" id="UP000717696">
    <property type="component" value="Unassembled WGS sequence"/>
</dbReference>
<dbReference type="GO" id="GO:0005634">
    <property type="term" value="C:nucleus"/>
    <property type="evidence" value="ECO:0007669"/>
    <property type="project" value="UniProtKB-SubCell"/>
</dbReference>
<dbReference type="EMBL" id="JAGMUU010000027">
    <property type="protein sequence ID" value="KAH7121847.1"/>
    <property type="molecule type" value="Genomic_DNA"/>
</dbReference>
<proteinExistence type="predicted"/>
<gene>
    <name evidence="6" type="ORF">B0J13DRAFT_567351</name>
</gene>
<comment type="caution">
    <text evidence="6">The sequence shown here is derived from an EMBL/GenBank/DDBJ whole genome shotgun (WGS) entry which is preliminary data.</text>
</comment>
<dbReference type="GO" id="GO:0046872">
    <property type="term" value="F:metal ion binding"/>
    <property type="evidence" value="ECO:0007669"/>
    <property type="project" value="UniProtKB-KW"/>
</dbReference>
<reference evidence="6" key="1">
    <citation type="journal article" date="2021" name="Nat. Commun.">
        <title>Genetic determinants of endophytism in the Arabidopsis root mycobiome.</title>
        <authorList>
            <person name="Mesny F."/>
            <person name="Miyauchi S."/>
            <person name="Thiergart T."/>
            <person name="Pickel B."/>
            <person name="Atanasova L."/>
            <person name="Karlsson M."/>
            <person name="Huettel B."/>
            <person name="Barry K.W."/>
            <person name="Haridas S."/>
            <person name="Chen C."/>
            <person name="Bauer D."/>
            <person name="Andreopoulos W."/>
            <person name="Pangilinan J."/>
            <person name="LaButti K."/>
            <person name="Riley R."/>
            <person name="Lipzen A."/>
            <person name="Clum A."/>
            <person name="Drula E."/>
            <person name="Henrissat B."/>
            <person name="Kohler A."/>
            <person name="Grigoriev I.V."/>
            <person name="Martin F.M."/>
            <person name="Hacquard S."/>
        </authorList>
    </citation>
    <scope>NUCLEOTIDE SEQUENCE</scope>
    <source>
        <strain evidence="6">MPI-CAGE-AT-0021</strain>
    </source>
</reference>
<evidence type="ECO:0000256" key="2">
    <source>
        <dbReference type="ARBA" id="ARBA00022723"/>
    </source>
</evidence>
<dbReference type="OrthoDB" id="10362095at2759"/>
<keyword evidence="3" id="KW-0805">Transcription regulation</keyword>
<evidence type="ECO:0000256" key="5">
    <source>
        <dbReference type="ARBA" id="ARBA00023242"/>
    </source>
</evidence>
<protein>
    <recommendedName>
        <fullName evidence="8">Transcription factor domain-containing protein</fullName>
    </recommendedName>
</protein>
<dbReference type="CDD" id="cd12148">
    <property type="entry name" value="fungal_TF_MHR"/>
    <property type="match status" value="1"/>
</dbReference>
<organism evidence="6 7">
    <name type="scientific">Dactylonectria estremocensis</name>
    <dbReference type="NCBI Taxonomy" id="1079267"/>
    <lineage>
        <taxon>Eukaryota</taxon>
        <taxon>Fungi</taxon>
        <taxon>Dikarya</taxon>
        <taxon>Ascomycota</taxon>
        <taxon>Pezizomycotina</taxon>
        <taxon>Sordariomycetes</taxon>
        <taxon>Hypocreomycetidae</taxon>
        <taxon>Hypocreales</taxon>
        <taxon>Nectriaceae</taxon>
        <taxon>Dactylonectria</taxon>
    </lineage>
</organism>
<dbReference type="InterPro" id="IPR050815">
    <property type="entry name" value="TF_fung"/>
</dbReference>
<keyword evidence="7" id="KW-1185">Reference proteome</keyword>
<evidence type="ECO:0000256" key="3">
    <source>
        <dbReference type="ARBA" id="ARBA00023015"/>
    </source>
</evidence>
<comment type="subcellular location">
    <subcellularLocation>
        <location evidence="1">Nucleus</location>
    </subcellularLocation>
</comment>
<dbReference type="PANTHER" id="PTHR47338">
    <property type="entry name" value="ZN(II)2CYS6 TRANSCRIPTION FACTOR (EUROFUNG)-RELATED"/>
    <property type="match status" value="1"/>
</dbReference>
<evidence type="ECO:0000256" key="4">
    <source>
        <dbReference type="ARBA" id="ARBA00023163"/>
    </source>
</evidence>
<name>A0A9P9IIW7_9HYPO</name>
<keyword evidence="4" id="KW-0804">Transcription</keyword>
<dbReference type="PANTHER" id="PTHR47338:SF20">
    <property type="entry name" value="ZN(II)2CYS6 TRANSCRIPTION FACTOR (EUROFUNG)"/>
    <property type="match status" value="1"/>
</dbReference>
<dbReference type="GO" id="GO:0000981">
    <property type="term" value="F:DNA-binding transcription factor activity, RNA polymerase II-specific"/>
    <property type="evidence" value="ECO:0007669"/>
    <property type="project" value="InterPro"/>
</dbReference>
<dbReference type="AlphaFoldDB" id="A0A9P9IIW7"/>
<evidence type="ECO:0000313" key="6">
    <source>
        <dbReference type="EMBL" id="KAH7121847.1"/>
    </source>
</evidence>
<evidence type="ECO:0000313" key="7">
    <source>
        <dbReference type="Proteomes" id="UP000717696"/>
    </source>
</evidence>